<dbReference type="PROSITE" id="PS50048">
    <property type="entry name" value="ZN2_CY6_FUNGAL_2"/>
    <property type="match status" value="1"/>
</dbReference>
<dbReference type="SMART" id="SM00066">
    <property type="entry name" value="GAL4"/>
    <property type="match status" value="1"/>
</dbReference>
<dbReference type="InterPro" id="IPR001138">
    <property type="entry name" value="Zn2Cys6_DnaBD"/>
</dbReference>
<feature type="domain" description="Zn(2)-C6 fungal-type" evidence="3">
    <location>
        <begin position="10"/>
        <end position="39"/>
    </location>
</feature>
<dbReference type="Gene3D" id="4.10.240.10">
    <property type="entry name" value="Zn(2)-C6 fungal-type DNA-binding domain"/>
    <property type="match status" value="1"/>
</dbReference>
<evidence type="ECO:0000259" key="3">
    <source>
        <dbReference type="PROSITE" id="PS50048"/>
    </source>
</evidence>
<dbReference type="CDD" id="cd00067">
    <property type="entry name" value="GAL4"/>
    <property type="match status" value="1"/>
</dbReference>
<dbReference type="InterPro" id="IPR036864">
    <property type="entry name" value="Zn2-C6_fun-type_DNA-bd_sf"/>
</dbReference>
<evidence type="ECO:0000256" key="1">
    <source>
        <dbReference type="ARBA" id="ARBA00023242"/>
    </source>
</evidence>
<dbReference type="InterPro" id="IPR021858">
    <property type="entry name" value="Fun_TF"/>
</dbReference>
<reference evidence="4 5" key="1">
    <citation type="submission" date="2015-03" db="EMBL/GenBank/DDBJ databases">
        <title>RNA-seq based gene annotation and comparative genomics of four Zymoseptoria species reveal species-specific pathogenicity related genes and transposable element activity.</title>
        <authorList>
            <person name="Grandaubert J."/>
            <person name="Bhattacharyya A."/>
            <person name="Stukenbrock E.H."/>
        </authorList>
    </citation>
    <scope>NUCLEOTIDE SEQUENCE [LARGE SCALE GENOMIC DNA]</scope>
    <source>
        <strain evidence="4 5">Zb18110</strain>
    </source>
</reference>
<gene>
    <name evidence="4" type="ORF">TI39_contig448g00007</name>
</gene>
<protein>
    <recommendedName>
        <fullName evidence="3">Zn(2)-C6 fungal-type domain-containing protein</fullName>
    </recommendedName>
</protein>
<dbReference type="STRING" id="1047168.A0A0F4GKT1"/>
<evidence type="ECO:0000313" key="4">
    <source>
        <dbReference type="EMBL" id="KJX97981.1"/>
    </source>
</evidence>
<dbReference type="Pfam" id="PF11951">
    <property type="entry name" value="Fungal_trans_2"/>
    <property type="match status" value="1"/>
</dbReference>
<feature type="compositionally biased region" description="Polar residues" evidence="2">
    <location>
        <begin position="82"/>
        <end position="95"/>
    </location>
</feature>
<dbReference type="AlphaFoldDB" id="A0A0F4GKT1"/>
<dbReference type="OrthoDB" id="2991872at2759"/>
<feature type="compositionally biased region" description="Low complexity" evidence="2">
    <location>
        <begin position="67"/>
        <end position="81"/>
    </location>
</feature>
<feature type="region of interest" description="Disordered" evidence="2">
    <location>
        <begin position="59"/>
        <end position="104"/>
    </location>
</feature>
<evidence type="ECO:0000313" key="5">
    <source>
        <dbReference type="Proteomes" id="UP000033647"/>
    </source>
</evidence>
<dbReference type="SUPFAM" id="SSF57701">
    <property type="entry name" value="Zn2/Cys6 DNA-binding domain"/>
    <property type="match status" value="1"/>
</dbReference>
<sequence>MVYRGKPSAGCENCRKAKKRCDLEQPACSRCVKLKKPCSGYRDTSQLQIQDESEAVRLKANRAKNRPSPASTKSSTSPAGSFTVTPASTFRNRSPSNEDVKFSTSNDNQDLVLFNNLGIEDYDNDDELTDTKIATIPHSIKPSIDDAATNYFFSQFTSPTGHWNFVLDGSHGRQMEPVLDLGLRACGMAALDNVKGFGSGLVRSRVLYAKALGMLNAALRDPKHCKTDQSLVAVTLLGLYENLTCDSRESIQSWKAHTSGASELLKIRGGNQFETLTGRMLFRETRAQVLISCMWDDLPPPPILREWEEVLNNSPEAVVTAPADRLSAICVDFATLKYQMRTQTISDQDAIAEVIRLEMRMVQWSIDTMTESQVWSYSDVEVPDSPHVWNGVVHGYQSHPSVPSIWNTYRSVRIMLTRNQETLVRRFDLPPEQMIEQMAYLKSVRRQMTDDVCRSVPTLLGHGAPAVTSPCIITSAYGAIWPLFFAGTCAVERIDLQAWAGVVNGTPMTPSDSSNAAIAQALWIIGRLEYISKHIGLKWAEGVSATLKGDLKIHDDILPDGLQSAFWETLVQTKPGLMQNLIKGKAALNDTVGKIES</sequence>
<dbReference type="GO" id="GO:0000981">
    <property type="term" value="F:DNA-binding transcription factor activity, RNA polymerase II-specific"/>
    <property type="evidence" value="ECO:0007669"/>
    <property type="project" value="InterPro"/>
</dbReference>
<evidence type="ECO:0000256" key="2">
    <source>
        <dbReference type="SAM" id="MobiDB-lite"/>
    </source>
</evidence>
<dbReference type="Proteomes" id="UP000033647">
    <property type="component" value="Unassembled WGS sequence"/>
</dbReference>
<dbReference type="Pfam" id="PF00172">
    <property type="entry name" value="Zn_clus"/>
    <property type="match status" value="1"/>
</dbReference>
<organism evidence="4 5">
    <name type="scientific">Zymoseptoria brevis</name>
    <dbReference type="NCBI Taxonomy" id="1047168"/>
    <lineage>
        <taxon>Eukaryota</taxon>
        <taxon>Fungi</taxon>
        <taxon>Dikarya</taxon>
        <taxon>Ascomycota</taxon>
        <taxon>Pezizomycotina</taxon>
        <taxon>Dothideomycetes</taxon>
        <taxon>Dothideomycetidae</taxon>
        <taxon>Mycosphaerellales</taxon>
        <taxon>Mycosphaerellaceae</taxon>
        <taxon>Zymoseptoria</taxon>
    </lineage>
</organism>
<keyword evidence="1" id="KW-0539">Nucleus</keyword>
<name>A0A0F4GKT1_9PEZI</name>
<dbReference type="InterPro" id="IPR053175">
    <property type="entry name" value="DHMBA_Reg_Transcription_Factor"/>
</dbReference>
<dbReference type="PROSITE" id="PS00463">
    <property type="entry name" value="ZN2_CY6_FUNGAL_1"/>
    <property type="match status" value="1"/>
</dbReference>
<dbReference type="EMBL" id="LAFY01000440">
    <property type="protein sequence ID" value="KJX97981.1"/>
    <property type="molecule type" value="Genomic_DNA"/>
</dbReference>
<dbReference type="GO" id="GO:0008270">
    <property type="term" value="F:zinc ion binding"/>
    <property type="evidence" value="ECO:0007669"/>
    <property type="project" value="InterPro"/>
</dbReference>
<accession>A0A0F4GKT1</accession>
<keyword evidence="5" id="KW-1185">Reference proteome</keyword>
<comment type="caution">
    <text evidence="4">The sequence shown here is derived from an EMBL/GenBank/DDBJ whole genome shotgun (WGS) entry which is preliminary data.</text>
</comment>
<dbReference type="PANTHER" id="PTHR38791">
    <property type="entry name" value="ZN(II)2CYS6 TRANSCRIPTION FACTOR (EUROFUNG)-RELATED-RELATED"/>
    <property type="match status" value="1"/>
</dbReference>
<proteinExistence type="predicted"/>